<protein>
    <submittedName>
        <fullName evidence="2">Uncharacterized protein</fullName>
    </submittedName>
</protein>
<proteinExistence type="predicted"/>
<keyword evidence="3" id="KW-1185">Reference proteome</keyword>
<feature type="region of interest" description="Disordered" evidence="1">
    <location>
        <begin position="67"/>
        <end position="142"/>
    </location>
</feature>
<gene>
    <name evidence="2" type="ORF">DUI87_21419</name>
</gene>
<accession>A0A3M0JMH9</accession>
<evidence type="ECO:0000313" key="2">
    <source>
        <dbReference type="EMBL" id="RMC02252.1"/>
    </source>
</evidence>
<name>A0A3M0JMH9_HIRRU</name>
<organism evidence="2 3">
    <name type="scientific">Hirundo rustica rustica</name>
    <dbReference type="NCBI Taxonomy" id="333673"/>
    <lineage>
        <taxon>Eukaryota</taxon>
        <taxon>Metazoa</taxon>
        <taxon>Chordata</taxon>
        <taxon>Craniata</taxon>
        <taxon>Vertebrata</taxon>
        <taxon>Euteleostomi</taxon>
        <taxon>Archelosauria</taxon>
        <taxon>Archosauria</taxon>
        <taxon>Dinosauria</taxon>
        <taxon>Saurischia</taxon>
        <taxon>Theropoda</taxon>
        <taxon>Coelurosauria</taxon>
        <taxon>Aves</taxon>
        <taxon>Neognathae</taxon>
        <taxon>Neoaves</taxon>
        <taxon>Telluraves</taxon>
        <taxon>Australaves</taxon>
        <taxon>Passeriformes</taxon>
        <taxon>Sylvioidea</taxon>
        <taxon>Hirundinidae</taxon>
        <taxon>Hirundo</taxon>
    </lineage>
</organism>
<dbReference type="STRING" id="333673.A0A3M0JMH9"/>
<evidence type="ECO:0000313" key="3">
    <source>
        <dbReference type="Proteomes" id="UP000269221"/>
    </source>
</evidence>
<dbReference type="AlphaFoldDB" id="A0A3M0JMH9"/>
<feature type="compositionally biased region" description="Low complexity" evidence="1">
    <location>
        <begin position="118"/>
        <end position="135"/>
    </location>
</feature>
<feature type="compositionally biased region" description="Polar residues" evidence="1">
    <location>
        <begin position="83"/>
        <end position="107"/>
    </location>
</feature>
<sequence length="356" mass="39236">MHEVLCVDHQKLQPPQTGPGCDGAAQGKVPLNTFGKLAQTRDWWKQSGKCQVRFGTGLGDTRRSLVGVLEEEEEEEERKSECPQLSQPGSRAEESSPQSISMVSSGLSPAAPRPRAVGPQGWGSSAAAGPSFASSRQTQQALPHDVTVPARDKLQHEKQLAEAQARQDVLERRSKAVQLLSSSSLAQIQANGALPDLRQPKIWLTLFPSLLDSTLEPGQPPPAELPQPWAQHREDVELLERVQRRLQGEQRDGAALLGGKAGRVGIVQLGKRRLLIDLTVAFQYLRESTRRERAWSVRTRGNGFPLPGGRDRWDIGKKFFPVRVVRPWHGVPREAVAAPFLEVSKARLDRAWSTLG</sequence>
<evidence type="ECO:0000256" key="1">
    <source>
        <dbReference type="SAM" id="MobiDB-lite"/>
    </source>
</evidence>
<dbReference type="EMBL" id="QRBI01000134">
    <property type="protein sequence ID" value="RMC02252.1"/>
    <property type="molecule type" value="Genomic_DNA"/>
</dbReference>
<dbReference type="Proteomes" id="UP000269221">
    <property type="component" value="Unassembled WGS sequence"/>
</dbReference>
<comment type="caution">
    <text evidence="2">The sequence shown here is derived from an EMBL/GenBank/DDBJ whole genome shotgun (WGS) entry which is preliminary data.</text>
</comment>
<reference evidence="2 3" key="1">
    <citation type="submission" date="2018-07" db="EMBL/GenBank/DDBJ databases">
        <title>A high quality draft genome assembly of the barn swallow (H. rustica rustica).</title>
        <authorList>
            <person name="Formenti G."/>
            <person name="Chiara M."/>
            <person name="Poveda L."/>
            <person name="Francoijs K.-J."/>
            <person name="Bonisoli-Alquati A."/>
            <person name="Canova L."/>
            <person name="Gianfranceschi L."/>
            <person name="Horner D.S."/>
            <person name="Saino N."/>
        </authorList>
    </citation>
    <scope>NUCLEOTIDE SEQUENCE [LARGE SCALE GENOMIC DNA]</scope>
    <source>
        <strain evidence="2">Chelidonia</strain>
        <tissue evidence="2">Blood</tissue>
    </source>
</reference>